<dbReference type="Proteomes" id="UP000791440">
    <property type="component" value="Unassembled WGS sequence"/>
</dbReference>
<evidence type="ECO:0000313" key="5">
    <source>
        <dbReference type="Proteomes" id="UP000791440"/>
    </source>
</evidence>
<dbReference type="InterPro" id="IPR006149">
    <property type="entry name" value="EB_dom"/>
</dbReference>
<dbReference type="Pfam" id="PF01683">
    <property type="entry name" value="EB"/>
    <property type="match status" value="1"/>
</dbReference>
<dbReference type="EMBL" id="JH668325">
    <property type="protein sequence ID" value="KAG6445772.1"/>
    <property type="molecule type" value="Genomic_DNA"/>
</dbReference>
<sequence length="331" mass="36193">MLSSMLSTVLSLLNSLSSVVYRLQSNSKEQEASCSLACDAGAVSGMRGERSKRAALAALAALVAFGLPPLGTAELDHAVADEARRGRYGDPCSVAADCNFPESVCDETQKICQCHEDFQVTNHVDKCGKPAAINESCTFNEQCEDVVFKTECKNERCACKFEMVPEVTLDGAVVCKSHKQVEEPIRTLDPAMIGVLVGMALMFVIICVVLRLFSRARWRENRTIFNTPNPRLMNVSLLRDSKLLHSQDRRGSRVSMRPPSRQASQQELRPHSPSPARHHQSHQLHRKPSGSRRGSRASSAHSATSLRSATLRSPTTPGPTSVTVEIRAPDA</sequence>
<evidence type="ECO:0000256" key="2">
    <source>
        <dbReference type="SAM" id="Phobius"/>
    </source>
</evidence>
<feature type="domain" description="EB" evidence="3">
    <location>
        <begin position="125"/>
        <end position="165"/>
    </location>
</feature>
<gene>
    <name evidence="4" type="ORF">O3G_MSEX004088</name>
</gene>
<feature type="region of interest" description="Disordered" evidence="1">
    <location>
        <begin position="244"/>
        <end position="331"/>
    </location>
</feature>
<evidence type="ECO:0000256" key="1">
    <source>
        <dbReference type="SAM" id="MobiDB-lite"/>
    </source>
</evidence>
<evidence type="ECO:0000259" key="3">
    <source>
        <dbReference type="Pfam" id="PF01683"/>
    </source>
</evidence>
<keyword evidence="2" id="KW-0472">Membrane</keyword>
<organism evidence="4 5">
    <name type="scientific">Manduca sexta</name>
    <name type="common">Tobacco hawkmoth</name>
    <name type="synonym">Tobacco hornworm</name>
    <dbReference type="NCBI Taxonomy" id="7130"/>
    <lineage>
        <taxon>Eukaryota</taxon>
        <taxon>Metazoa</taxon>
        <taxon>Ecdysozoa</taxon>
        <taxon>Arthropoda</taxon>
        <taxon>Hexapoda</taxon>
        <taxon>Insecta</taxon>
        <taxon>Pterygota</taxon>
        <taxon>Neoptera</taxon>
        <taxon>Endopterygota</taxon>
        <taxon>Lepidoptera</taxon>
        <taxon>Glossata</taxon>
        <taxon>Ditrysia</taxon>
        <taxon>Bombycoidea</taxon>
        <taxon>Sphingidae</taxon>
        <taxon>Sphinginae</taxon>
        <taxon>Sphingini</taxon>
        <taxon>Manduca</taxon>
    </lineage>
</organism>
<reference evidence="4" key="2">
    <citation type="submission" date="2020-12" db="EMBL/GenBank/DDBJ databases">
        <authorList>
            <person name="Kanost M."/>
        </authorList>
    </citation>
    <scope>NUCLEOTIDE SEQUENCE</scope>
</reference>
<keyword evidence="2" id="KW-1133">Transmembrane helix</keyword>
<comment type="caution">
    <text evidence="4">The sequence shown here is derived from an EMBL/GenBank/DDBJ whole genome shotgun (WGS) entry which is preliminary data.</text>
</comment>
<keyword evidence="2" id="KW-0812">Transmembrane</keyword>
<name>A0A921YWA6_MANSE</name>
<reference evidence="4" key="1">
    <citation type="journal article" date="2016" name="Insect Biochem. Mol. Biol.">
        <title>Multifaceted biological insights from a draft genome sequence of the tobacco hornworm moth, Manduca sexta.</title>
        <authorList>
            <person name="Kanost M.R."/>
            <person name="Arrese E.L."/>
            <person name="Cao X."/>
            <person name="Chen Y.R."/>
            <person name="Chellapilla S."/>
            <person name="Goldsmith M.R."/>
            <person name="Grosse-Wilde E."/>
            <person name="Heckel D.G."/>
            <person name="Herndon N."/>
            <person name="Jiang H."/>
            <person name="Papanicolaou A."/>
            <person name="Qu J."/>
            <person name="Soulages J.L."/>
            <person name="Vogel H."/>
            <person name="Walters J."/>
            <person name="Waterhouse R.M."/>
            <person name="Ahn S.J."/>
            <person name="Almeida F.C."/>
            <person name="An C."/>
            <person name="Aqrawi P."/>
            <person name="Bretschneider A."/>
            <person name="Bryant W.B."/>
            <person name="Bucks S."/>
            <person name="Chao H."/>
            <person name="Chevignon G."/>
            <person name="Christen J.M."/>
            <person name="Clarke D.F."/>
            <person name="Dittmer N.T."/>
            <person name="Ferguson L.C.F."/>
            <person name="Garavelou S."/>
            <person name="Gordon K.H.J."/>
            <person name="Gunaratna R.T."/>
            <person name="Han Y."/>
            <person name="Hauser F."/>
            <person name="He Y."/>
            <person name="Heidel-Fischer H."/>
            <person name="Hirsh A."/>
            <person name="Hu Y."/>
            <person name="Jiang H."/>
            <person name="Kalra D."/>
            <person name="Klinner C."/>
            <person name="Konig C."/>
            <person name="Kovar C."/>
            <person name="Kroll A.R."/>
            <person name="Kuwar S.S."/>
            <person name="Lee S.L."/>
            <person name="Lehman R."/>
            <person name="Li K."/>
            <person name="Li Z."/>
            <person name="Liang H."/>
            <person name="Lovelace S."/>
            <person name="Lu Z."/>
            <person name="Mansfield J.H."/>
            <person name="McCulloch K.J."/>
            <person name="Mathew T."/>
            <person name="Morton B."/>
            <person name="Muzny D.M."/>
            <person name="Neunemann D."/>
            <person name="Ongeri F."/>
            <person name="Pauchet Y."/>
            <person name="Pu L.L."/>
            <person name="Pyrousis I."/>
            <person name="Rao X.J."/>
            <person name="Redding A."/>
            <person name="Roesel C."/>
            <person name="Sanchez-Gracia A."/>
            <person name="Schaack S."/>
            <person name="Shukla A."/>
            <person name="Tetreau G."/>
            <person name="Wang Y."/>
            <person name="Xiong G.H."/>
            <person name="Traut W."/>
            <person name="Walsh T.K."/>
            <person name="Worley K.C."/>
            <person name="Wu D."/>
            <person name="Wu W."/>
            <person name="Wu Y.Q."/>
            <person name="Zhang X."/>
            <person name="Zou Z."/>
            <person name="Zucker H."/>
            <person name="Briscoe A.D."/>
            <person name="Burmester T."/>
            <person name="Clem R.J."/>
            <person name="Feyereisen R."/>
            <person name="Grimmelikhuijzen C.J.P."/>
            <person name="Hamodrakas S.J."/>
            <person name="Hansson B.S."/>
            <person name="Huguet E."/>
            <person name="Jermiin L.S."/>
            <person name="Lan Q."/>
            <person name="Lehman H.K."/>
            <person name="Lorenzen M."/>
            <person name="Merzendorfer H."/>
            <person name="Michalopoulos I."/>
            <person name="Morton D.B."/>
            <person name="Muthukrishnan S."/>
            <person name="Oakeshott J.G."/>
            <person name="Palmer W."/>
            <person name="Park Y."/>
            <person name="Passarelli A.L."/>
            <person name="Rozas J."/>
            <person name="Schwartz L.M."/>
            <person name="Smith W."/>
            <person name="Southgate A."/>
            <person name="Vilcinskas A."/>
            <person name="Vogt R."/>
            <person name="Wang P."/>
            <person name="Werren J."/>
            <person name="Yu X.Q."/>
            <person name="Zhou J.J."/>
            <person name="Brown S.J."/>
            <person name="Scherer S.E."/>
            <person name="Richards S."/>
            <person name="Blissard G.W."/>
        </authorList>
    </citation>
    <scope>NUCLEOTIDE SEQUENCE</scope>
</reference>
<protein>
    <recommendedName>
        <fullName evidence="3">EB domain-containing protein</fullName>
    </recommendedName>
</protein>
<proteinExistence type="predicted"/>
<evidence type="ECO:0000313" key="4">
    <source>
        <dbReference type="EMBL" id="KAG6445772.1"/>
    </source>
</evidence>
<keyword evidence="5" id="KW-1185">Reference proteome</keyword>
<feature type="transmembrane region" description="Helical" evidence="2">
    <location>
        <begin position="191"/>
        <end position="213"/>
    </location>
</feature>
<dbReference type="AlphaFoldDB" id="A0A921YWA6"/>
<feature type="compositionally biased region" description="Low complexity" evidence="1">
    <location>
        <begin position="296"/>
        <end position="324"/>
    </location>
</feature>
<accession>A0A921YWA6</accession>
<feature type="compositionally biased region" description="Basic residues" evidence="1">
    <location>
        <begin position="276"/>
        <end position="295"/>
    </location>
</feature>